<keyword evidence="4" id="KW-1185">Reference proteome</keyword>
<evidence type="ECO:0000313" key="4">
    <source>
        <dbReference type="Proteomes" id="UP001595957"/>
    </source>
</evidence>
<proteinExistence type="predicted"/>
<feature type="domain" description="DUF306" evidence="2">
    <location>
        <begin position="172"/>
        <end position="269"/>
    </location>
</feature>
<reference evidence="4" key="1">
    <citation type="journal article" date="2019" name="Int. J. Syst. Evol. Microbiol.">
        <title>The Global Catalogue of Microorganisms (GCM) 10K type strain sequencing project: providing services to taxonomists for standard genome sequencing and annotation.</title>
        <authorList>
            <consortium name="The Broad Institute Genomics Platform"/>
            <consortium name="The Broad Institute Genome Sequencing Center for Infectious Disease"/>
            <person name="Wu L."/>
            <person name="Ma J."/>
        </authorList>
    </citation>
    <scope>NUCLEOTIDE SEQUENCE [LARGE SCALE GENOMIC DNA]</scope>
    <source>
        <strain evidence="4">NBRC 103632</strain>
    </source>
</reference>
<dbReference type="InterPro" id="IPR038670">
    <property type="entry name" value="HslJ-like_sf"/>
</dbReference>
<dbReference type="EMBL" id="JBHSFZ010000015">
    <property type="protein sequence ID" value="MFC4594308.1"/>
    <property type="molecule type" value="Genomic_DNA"/>
</dbReference>
<dbReference type="Proteomes" id="UP001595957">
    <property type="component" value="Unassembled WGS sequence"/>
</dbReference>
<evidence type="ECO:0000313" key="3">
    <source>
        <dbReference type="EMBL" id="MFC4594308.1"/>
    </source>
</evidence>
<feature type="signal peptide" evidence="1">
    <location>
        <begin position="1"/>
        <end position="22"/>
    </location>
</feature>
<protein>
    <submittedName>
        <fullName evidence="3">META domain-containing protein</fullName>
    </submittedName>
</protein>
<keyword evidence="1" id="KW-0732">Signal</keyword>
<sequence>MTRQLCLTILLTVAGCASPVNAPMPQSSALPSAASAEDDGTYLQRIDPLGGQWRVERLGRQDFTRFNGWINFSGGGFLNHGAGCSGGYPAFYRIEENHISITRLEKAQVGKCASTSTATRPLAIESERRLASFLDEVVSWSRPDERTLLLTGSGGESALLTQPIEPHPEIAGRWLIESIDGKAVVTEERPPMLSISMNSIGVYADCNSMGGTFSVPAPGRIKVTGPFVSTLIGCSAEDAAEDALMTAAITSATAFHLQGDKLIFSGSKDMVVRRPAPPDRRLTGEYAACGDTLLGAYHEGPITLLIDSHNMADNAGCSASYSTNGPHISLVLEKNRPTCASPAPPFLPGQPVAIGGAISPLATVRPDGFGFDEQGRLILRTMRGLLKMCRKGSPLPLGG</sequence>
<comment type="caution">
    <text evidence="3">The sequence shown here is derived from an EMBL/GenBank/DDBJ whole genome shotgun (WGS) entry which is preliminary data.</text>
</comment>
<evidence type="ECO:0000259" key="2">
    <source>
        <dbReference type="Pfam" id="PF03724"/>
    </source>
</evidence>
<evidence type="ECO:0000256" key="1">
    <source>
        <dbReference type="SAM" id="SignalP"/>
    </source>
</evidence>
<dbReference type="InterPro" id="IPR005184">
    <property type="entry name" value="DUF306_Meta_HslJ"/>
</dbReference>
<accession>A0ABV9EYT1</accession>
<organism evidence="3 4">
    <name type="scientific">Sphingobium tyrosinilyticum</name>
    <dbReference type="NCBI Taxonomy" id="2715436"/>
    <lineage>
        <taxon>Bacteria</taxon>
        <taxon>Pseudomonadati</taxon>
        <taxon>Pseudomonadota</taxon>
        <taxon>Alphaproteobacteria</taxon>
        <taxon>Sphingomonadales</taxon>
        <taxon>Sphingomonadaceae</taxon>
        <taxon>Sphingobium</taxon>
    </lineage>
</organism>
<gene>
    <name evidence="3" type="ORF">ACFO3E_08910</name>
</gene>
<dbReference type="RefSeq" id="WP_380803911.1">
    <property type="nucleotide sequence ID" value="NZ_JBHSFZ010000015.1"/>
</dbReference>
<dbReference type="Gene3D" id="2.40.128.270">
    <property type="match status" value="1"/>
</dbReference>
<name>A0ABV9EYT1_9SPHN</name>
<dbReference type="Pfam" id="PF03724">
    <property type="entry name" value="META"/>
    <property type="match status" value="1"/>
</dbReference>
<dbReference type="PROSITE" id="PS51257">
    <property type="entry name" value="PROKAR_LIPOPROTEIN"/>
    <property type="match status" value="1"/>
</dbReference>
<feature type="chain" id="PRO_5047342616" evidence="1">
    <location>
        <begin position="23"/>
        <end position="399"/>
    </location>
</feature>